<dbReference type="AlphaFoldDB" id="F5YFJ1"/>
<feature type="domain" description="HTH luxR-type" evidence="1">
    <location>
        <begin position="1"/>
        <end position="50"/>
    </location>
</feature>
<organism evidence="2 3">
    <name type="scientific">Leadbettera azotonutricia (strain ATCC BAA-888 / DSM 13862 / ZAS-9)</name>
    <name type="common">Treponema azotonutricium</name>
    <dbReference type="NCBI Taxonomy" id="545695"/>
    <lineage>
        <taxon>Bacteria</taxon>
        <taxon>Pseudomonadati</taxon>
        <taxon>Spirochaetota</taxon>
        <taxon>Spirochaetia</taxon>
        <taxon>Spirochaetales</taxon>
        <taxon>Breznakiellaceae</taxon>
        <taxon>Leadbettera</taxon>
    </lineage>
</organism>
<sequence>MLLLKGHTMKETAKLMGVTLPTINTHTNSIHKKLGVKSRAQLIIQYRDLAEEGTKK</sequence>
<keyword evidence="3" id="KW-1185">Reference proteome</keyword>
<dbReference type="Pfam" id="PF00196">
    <property type="entry name" value="GerE"/>
    <property type="match status" value="1"/>
</dbReference>
<reference evidence="3" key="1">
    <citation type="submission" date="2009-12" db="EMBL/GenBank/DDBJ databases">
        <title>Complete sequence of Treponema azotonutricium strain ZAS-9.</title>
        <authorList>
            <person name="Tetu S.G."/>
            <person name="Matson E."/>
            <person name="Ren Q."/>
            <person name="Seshadri R."/>
            <person name="Elbourne L."/>
            <person name="Hassan K.A."/>
            <person name="Durkin A."/>
            <person name="Radune D."/>
            <person name="Mohamoud Y."/>
            <person name="Shay R."/>
            <person name="Jin S."/>
            <person name="Zhang X."/>
            <person name="Lucey K."/>
            <person name="Ballor N.R."/>
            <person name="Ottesen E."/>
            <person name="Rosenthal R."/>
            <person name="Allen A."/>
            <person name="Leadbetter J.R."/>
            <person name="Paulsen I.T."/>
        </authorList>
    </citation>
    <scope>NUCLEOTIDE SEQUENCE [LARGE SCALE GENOMIC DNA]</scope>
    <source>
        <strain evidence="3">ATCC BAA-888 / DSM 13862 / ZAS-9</strain>
    </source>
</reference>
<evidence type="ECO:0000313" key="3">
    <source>
        <dbReference type="Proteomes" id="UP000009222"/>
    </source>
</evidence>
<accession>F5YFJ1</accession>
<name>F5YFJ1_LEAAZ</name>
<dbReference type="PROSITE" id="PS50043">
    <property type="entry name" value="HTH_LUXR_2"/>
    <property type="match status" value="1"/>
</dbReference>
<dbReference type="InterPro" id="IPR016032">
    <property type="entry name" value="Sig_transdc_resp-reg_C-effctor"/>
</dbReference>
<dbReference type="KEGG" id="taz:TREAZ_0086"/>
<dbReference type="Gene3D" id="1.10.10.10">
    <property type="entry name" value="Winged helix-like DNA-binding domain superfamily/Winged helix DNA-binding domain"/>
    <property type="match status" value="1"/>
</dbReference>
<gene>
    <name evidence="2" type="ordered locus">TREAZ_0086</name>
</gene>
<dbReference type="InterPro" id="IPR036388">
    <property type="entry name" value="WH-like_DNA-bd_sf"/>
</dbReference>
<reference evidence="2 3" key="2">
    <citation type="journal article" date="2011" name="ISME J.">
        <title>RNA-seq reveals cooperative metabolic interactions between two termite-gut spirochete species in co-culture.</title>
        <authorList>
            <person name="Rosenthal A.Z."/>
            <person name="Matson E.G."/>
            <person name="Eldar A."/>
            <person name="Leadbetter J.R."/>
        </authorList>
    </citation>
    <scope>NUCLEOTIDE SEQUENCE [LARGE SCALE GENOMIC DNA]</scope>
    <source>
        <strain evidence="3">ATCC BAA-888 / DSM 13862 / ZAS-9</strain>
    </source>
</reference>
<protein>
    <submittedName>
        <fullName evidence="2">Conserved domain protein</fullName>
    </submittedName>
</protein>
<dbReference type="SUPFAM" id="SSF46894">
    <property type="entry name" value="C-terminal effector domain of the bipartite response regulators"/>
    <property type="match status" value="1"/>
</dbReference>
<evidence type="ECO:0000313" key="2">
    <source>
        <dbReference type="EMBL" id="AEF83107.1"/>
    </source>
</evidence>
<dbReference type="SMART" id="SM00421">
    <property type="entry name" value="HTH_LUXR"/>
    <property type="match status" value="1"/>
</dbReference>
<dbReference type="GO" id="GO:0006355">
    <property type="term" value="P:regulation of DNA-templated transcription"/>
    <property type="evidence" value="ECO:0007669"/>
    <property type="project" value="InterPro"/>
</dbReference>
<dbReference type="GO" id="GO:0003677">
    <property type="term" value="F:DNA binding"/>
    <property type="evidence" value="ECO:0007669"/>
    <property type="project" value="InterPro"/>
</dbReference>
<dbReference type="InParanoid" id="F5YFJ1"/>
<dbReference type="HOGENOM" id="CLU_3012946_0_0_12"/>
<proteinExistence type="predicted"/>
<dbReference type="STRING" id="545695.TREAZ_0086"/>
<dbReference type="EMBL" id="CP001841">
    <property type="protein sequence ID" value="AEF83107.1"/>
    <property type="molecule type" value="Genomic_DNA"/>
</dbReference>
<dbReference type="InterPro" id="IPR000792">
    <property type="entry name" value="Tscrpt_reg_LuxR_C"/>
</dbReference>
<evidence type="ECO:0000259" key="1">
    <source>
        <dbReference type="PROSITE" id="PS50043"/>
    </source>
</evidence>
<dbReference type="Proteomes" id="UP000009222">
    <property type="component" value="Chromosome"/>
</dbReference>